<sequence>MTQAEPEPADAESRAETNKRAGSDEKQAGAKVRPERPSARKGAAKTAKKKKKAISKKGAQSRPRKAADAGPAPSPEAKTVSKAASSEVRSRSLFEDYDALSEYLADVTGASQELVREFFVRNPNLQVVRGDRPVDPLNLSDSFREMMNALAMDPGTLLQRQFNLWGDYAKLMATMSRRMAGEEVRPAIEPPPGDKRFSHPAWRENPMLDFVMQSYLTFARWLETTVGQLEGMDEHEKKKAEFFTRQFLDAIAPTNFPMLNPEVIETAIETRGESFLKGMKNLLEDLDRGHGELAIRQADLNYFRLGENIATTPGKVIYQNEIMQLIQYAPMTEEVARRPLVIFPPWINKFYILDLQPQNSFIRWMVEQGRTVFVVSWVNPGPELRDKTFEDYIRQGMLEALDAVKLAAGEEEVDAIGYCIGGTMLAAGLALMAKRGDERIKTATFFTAQTDFSEAGDLMLFVDDAQLEAIEKQMDAAGGVLEGRAMATTFNMLRSNDLIWSFVIDNYMKGKDPAKFDLLYWNSDATRMPKGVHLFYLREFYQHNRLAKGEMVVGGERLDLGAVSIPIFMQAGETDHIAPAPSVFRSARLFGGAKNGAATYMLAGSGHIAGVINHPSRNKYHHSVNPALPATLEEWKAGAEKRPGSWWPYWIAWLNEKSPGRVPARIPGDGALEPIEDAPGSYVKVKA</sequence>
<accession>A0A239PPA0</accession>
<evidence type="ECO:0000259" key="7">
    <source>
        <dbReference type="Pfam" id="PF07167"/>
    </source>
</evidence>
<dbReference type="InterPro" id="IPR051321">
    <property type="entry name" value="PHA/PHB_synthase"/>
</dbReference>
<dbReference type="Pfam" id="PF00561">
    <property type="entry name" value="Abhydrolase_1"/>
    <property type="match status" value="1"/>
</dbReference>
<gene>
    <name evidence="8" type="ORF">SAMN06297382_1172</name>
</gene>
<dbReference type="RefSeq" id="WP_089411661.1">
    <property type="nucleotide sequence ID" value="NZ_FZQA01000002.1"/>
</dbReference>
<feature type="domain" description="AB hydrolase-1" evidence="6">
    <location>
        <begin position="367"/>
        <end position="609"/>
    </location>
</feature>
<keyword evidence="4" id="KW-0012">Acyltransferase</keyword>
<keyword evidence="9" id="KW-1185">Reference proteome</keyword>
<feature type="compositionally biased region" description="Basic and acidic residues" evidence="5">
    <location>
        <begin position="11"/>
        <end position="38"/>
    </location>
</feature>
<name>A0A239PPA0_9PROT</name>
<dbReference type="PANTHER" id="PTHR36837">
    <property type="entry name" value="POLY(3-HYDROXYALKANOATE) POLYMERASE SUBUNIT PHAC"/>
    <property type="match status" value="1"/>
</dbReference>
<organism evidence="8 9">
    <name type="scientific">Amphiplicatus metriothermophilus</name>
    <dbReference type="NCBI Taxonomy" id="1519374"/>
    <lineage>
        <taxon>Bacteria</taxon>
        <taxon>Pseudomonadati</taxon>
        <taxon>Pseudomonadota</taxon>
        <taxon>Alphaproteobacteria</taxon>
        <taxon>Parvularculales</taxon>
        <taxon>Parvularculaceae</taxon>
        <taxon>Amphiplicatus</taxon>
    </lineage>
</organism>
<dbReference type="Gene3D" id="3.40.50.1820">
    <property type="entry name" value="alpha/beta hydrolase"/>
    <property type="match status" value="1"/>
</dbReference>
<proteinExistence type="predicted"/>
<dbReference type="NCBIfam" id="TIGR01838">
    <property type="entry name" value="PHA_synth_I"/>
    <property type="match status" value="1"/>
</dbReference>
<evidence type="ECO:0000256" key="5">
    <source>
        <dbReference type="SAM" id="MobiDB-lite"/>
    </source>
</evidence>
<dbReference type="GO" id="GO:0005737">
    <property type="term" value="C:cytoplasm"/>
    <property type="evidence" value="ECO:0007669"/>
    <property type="project" value="UniProtKB-SubCell"/>
</dbReference>
<evidence type="ECO:0000256" key="1">
    <source>
        <dbReference type="ARBA" id="ARBA00004496"/>
    </source>
</evidence>
<dbReference type="Pfam" id="PF07167">
    <property type="entry name" value="PhaC_N"/>
    <property type="match status" value="1"/>
</dbReference>
<evidence type="ECO:0000256" key="4">
    <source>
        <dbReference type="ARBA" id="ARBA00023315"/>
    </source>
</evidence>
<evidence type="ECO:0000313" key="9">
    <source>
        <dbReference type="Proteomes" id="UP000198346"/>
    </source>
</evidence>
<evidence type="ECO:0000313" key="8">
    <source>
        <dbReference type="EMBL" id="SNT72139.1"/>
    </source>
</evidence>
<dbReference type="OrthoDB" id="7208816at2"/>
<dbReference type="Proteomes" id="UP000198346">
    <property type="component" value="Unassembled WGS sequence"/>
</dbReference>
<feature type="region of interest" description="Disordered" evidence="5">
    <location>
        <begin position="1"/>
        <end position="88"/>
    </location>
</feature>
<feature type="domain" description="Poly-beta-hydroxybutyrate polymerase N-terminal" evidence="7">
    <location>
        <begin position="194"/>
        <end position="365"/>
    </location>
</feature>
<dbReference type="GO" id="GO:0042619">
    <property type="term" value="P:poly-hydroxybutyrate biosynthetic process"/>
    <property type="evidence" value="ECO:0007669"/>
    <property type="project" value="InterPro"/>
</dbReference>
<evidence type="ECO:0000256" key="2">
    <source>
        <dbReference type="ARBA" id="ARBA00022490"/>
    </source>
</evidence>
<dbReference type="InterPro" id="IPR029058">
    <property type="entry name" value="AB_hydrolase_fold"/>
</dbReference>
<dbReference type="EMBL" id="FZQA01000002">
    <property type="protein sequence ID" value="SNT72139.1"/>
    <property type="molecule type" value="Genomic_DNA"/>
</dbReference>
<dbReference type="InterPro" id="IPR010963">
    <property type="entry name" value="PHA_synth_I"/>
</dbReference>
<dbReference type="GO" id="GO:0016746">
    <property type="term" value="F:acyltransferase activity"/>
    <property type="evidence" value="ECO:0007669"/>
    <property type="project" value="UniProtKB-KW"/>
</dbReference>
<dbReference type="InterPro" id="IPR000073">
    <property type="entry name" value="AB_hydrolase_1"/>
</dbReference>
<protein>
    <submittedName>
        <fullName evidence="8">Polyhydroxyalkanoate synthase</fullName>
    </submittedName>
</protein>
<keyword evidence="2" id="KW-0963">Cytoplasm</keyword>
<comment type="subcellular location">
    <subcellularLocation>
        <location evidence="1">Cytoplasm</location>
    </subcellularLocation>
</comment>
<evidence type="ECO:0000256" key="3">
    <source>
        <dbReference type="ARBA" id="ARBA00022679"/>
    </source>
</evidence>
<evidence type="ECO:0000259" key="6">
    <source>
        <dbReference type="Pfam" id="PF00561"/>
    </source>
</evidence>
<keyword evidence="3" id="KW-0808">Transferase</keyword>
<dbReference type="AlphaFoldDB" id="A0A239PPA0"/>
<feature type="compositionally biased region" description="Basic residues" evidence="5">
    <location>
        <begin position="42"/>
        <end position="55"/>
    </location>
</feature>
<dbReference type="InterPro" id="IPR010941">
    <property type="entry name" value="PhaC_N"/>
</dbReference>
<dbReference type="PANTHER" id="PTHR36837:SF5">
    <property type="entry name" value="POLY-3-HYDROXYBUTYRATE SYNTHASE"/>
    <property type="match status" value="1"/>
</dbReference>
<dbReference type="SUPFAM" id="SSF53474">
    <property type="entry name" value="alpha/beta-Hydrolases"/>
    <property type="match status" value="1"/>
</dbReference>
<reference evidence="8 9" key="1">
    <citation type="submission" date="2017-07" db="EMBL/GenBank/DDBJ databases">
        <authorList>
            <person name="Sun Z.S."/>
            <person name="Albrecht U."/>
            <person name="Echele G."/>
            <person name="Lee C.C."/>
        </authorList>
    </citation>
    <scope>NUCLEOTIDE SEQUENCE [LARGE SCALE GENOMIC DNA]</scope>
    <source>
        <strain evidence="8 9">CGMCC 1.12710</strain>
    </source>
</reference>